<dbReference type="OrthoDB" id="10497666at2759"/>
<gene>
    <name evidence="1" type="ORF">POSPLADRAFT_1051097</name>
</gene>
<dbReference type="EMBL" id="KZ110591">
    <property type="protein sequence ID" value="OSX66934.1"/>
    <property type="molecule type" value="Genomic_DNA"/>
</dbReference>
<evidence type="ECO:0000313" key="1">
    <source>
        <dbReference type="EMBL" id="OSX66934.1"/>
    </source>
</evidence>
<proteinExistence type="predicted"/>
<reference evidence="1 2" key="1">
    <citation type="submission" date="2017-04" db="EMBL/GenBank/DDBJ databases">
        <title>Genome Sequence of the Model Brown-Rot Fungus Postia placenta SB12.</title>
        <authorList>
            <consortium name="DOE Joint Genome Institute"/>
            <person name="Gaskell J."/>
            <person name="Kersten P."/>
            <person name="Larrondo L.F."/>
            <person name="Canessa P."/>
            <person name="Martinez D."/>
            <person name="Hibbett D."/>
            <person name="Schmoll M."/>
            <person name="Kubicek C.P."/>
            <person name="Martinez A.T."/>
            <person name="Yadav J."/>
            <person name="Master E."/>
            <person name="Magnuson J.K."/>
            <person name="James T."/>
            <person name="Yaver D."/>
            <person name="Berka R."/>
            <person name="Labutti K."/>
            <person name="Lipzen A."/>
            <person name="Aerts A."/>
            <person name="Barry K."/>
            <person name="Henrissat B."/>
            <person name="Blanchette R."/>
            <person name="Grigoriev I."/>
            <person name="Cullen D."/>
        </authorList>
    </citation>
    <scope>NUCLEOTIDE SEQUENCE [LARGE SCALE GENOMIC DNA]</scope>
    <source>
        <strain evidence="1 2">MAD-698-R-SB12</strain>
    </source>
</reference>
<accession>A0A1X6NEB4</accession>
<dbReference type="RefSeq" id="XP_024343728.1">
    <property type="nucleotide sequence ID" value="XM_024480118.1"/>
</dbReference>
<name>A0A1X6NEB4_9APHY</name>
<dbReference type="GeneID" id="36325068"/>
<dbReference type="AlphaFoldDB" id="A0A1X6NEB4"/>
<keyword evidence="2" id="KW-1185">Reference proteome</keyword>
<dbReference type="Proteomes" id="UP000194127">
    <property type="component" value="Unassembled WGS sequence"/>
</dbReference>
<protein>
    <submittedName>
        <fullName evidence="1">Uncharacterized protein</fullName>
    </submittedName>
</protein>
<evidence type="ECO:0000313" key="2">
    <source>
        <dbReference type="Proteomes" id="UP000194127"/>
    </source>
</evidence>
<organism evidence="1 2">
    <name type="scientific">Postia placenta MAD-698-R-SB12</name>
    <dbReference type="NCBI Taxonomy" id="670580"/>
    <lineage>
        <taxon>Eukaryota</taxon>
        <taxon>Fungi</taxon>
        <taxon>Dikarya</taxon>
        <taxon>Basidiomycota</taxon>
        <taxon>Agaricomycotina</taxon>
        <taxon>Agaricomycetes</taxon>
        <taxon>Polyporales</taxon>
        <taxon>Adustoporiaceae</taxon>
        <taxon>Rhodonia</taxon>
    </lineage>
</organism>
<sequence>MQFTAAYCSVLIACNAWTSSERQRVRVADGPAAAAERVAQSARDDIYPGNASEITVCTAAISAMDDHTPPGDTHGGHVEHAYAVSPPHFAFDDAFSDADDAEERLEFSPEAIREDIAKTFTNLDKHVAQDEAEDFARKIGRAVARAAHPGAAERGYIDNENAL</sequence>